<proteinExistence type="predicted"/>
<sequence length="182" mass="20166">MEKFIIFYFSYRYKITETSSGNRIECTNAADTCAYASCMCDKGLAEDLGTLLMNGVKVNSTYREHDGEKCTSDVRIPQNEKSEINEESNRNDGFDNFAIDPAVASSFAQDAAEAVFFADSSSSSSPSDFQPIKFLSTDQHGKTQKIKQCCGQYPKRFPYVVGGNHECCKTGFMEVLKPIGTC</sequence>
<reference evidence="1" key="1">
    <citation type="journal article" date="2010" name="Science">
        <title>Plasticity of animal genome architecture unmasked by rapid evolution of a pelagic tunicate.</title>
        <authorList>
            <person name="Denoeud F."/>
            <person name="Henriet S."/>
            <person name="Mungpakdee S."/>
            <person name="Aury J.M."/>
            <person name="Da Silva C."/>
            <person name="Brinkmann H."/>
            <person name="Mikhaleva J."/>
            <person name="Olsen L.C."/>
            <person name="Jubin C."/>
            <person name="Canestro C."/>
            <person name="Bouquet J.M."/>
            <person name="Danks G."/>
            <person name="Poulain J."/>
            <person name="Campsteijn C."/>
            <person name="Adamski M."/>
            <person name="Cross I."/>
            <person name="Yadetie F."/>
            <person name="Muffato M."/>
            <person name="Louis A."/>
            <person name="Butcher S."/>
            <person name="Tsagkogeorga G."/>
            <person name="Konrad A."/>
            <person name="Singh S."/>
            <person name="Jensen M.F."/>
            <person name="Cong E.H."/>
            <person name="Eikeseth-Otteraa H."/>
            <person name="Noel B."/>
            <person name="Anthouard V."/>
            <person name="Porcel B.M."/>
            <person name="Kachouri-Lafond R."/>
            <person name="Nishino A."/>
            <person name="Ugolini M."/>
            <person name="Chourrout P."/>
            <person name="Nishida H."/>
            <person name="Aasland R."/>
            <person name="Huzurbazar S."/>
            <person name="Westhof E."/>
            <person name="Delsuc F."/>
            <person name="Lehrach H."/>
            <person name="Reinhardt R."/>
            <person name="Weissenbach J."/>
            <person name="Roy S.W."/>
            <person name="Artiguenave F."/>
            <person name="Postlethwait J.H."/>
            <person name="Manak J.R."/>
            <person name="Thompson E.M."/>
            <person name="Jaillon O."/>
            <person name="Du Pasquier L."/>
            <person name="Boudinot P."/>
            <person name="Liberles D.A."/>
            <person name="Volff J.N."/>
            <person name="Philippe H."/>
            <person name="Lenhard B."/>
            <person name="Roest Crollius H."/>
            <person name="Wincker P."/>
            <person name="Chourrout D."/>
        </authorList>
    </citation>
    <scope>NUCLEOTIDE SEQUENCE [LARGE SCALE GENOMIC DNA]</scope>
</reference>
<name>E4YCL2_OIKDI</name>
<organism evidence="1">
    <name type="scientific">Oikopleura dioica</name>
    <name type="common">Tunicate</name>
    <dbReference type="NCBI Taxonomy" id="34765"/>
    <lineage>
        <taxon>Eukaryota</taxon>
        <taxon>Metazoa</taxon>
        <taxon>Chordata</taxon>
        <taxon>Tunicata</taxon>
        <taxon>Appendicularia</taxon>
        <taxon>Copelata</taxon>
        <taxon>Oikopleuridae</taxon>
        <taxon>Oikopleura</taxon>
    </lineage>
</organism>
<dbReference type="EMBL" id="FN654406">
    <property type="protein sequence ID" value="CBY33279.1"/>
    <property type="molecule type" value="Genomic_DNA"/>
</dbReference>
<dbReference type="GO" id="GO:0004623">
    <property type="term" value="F:phospholipase A2 activity"/>
    <property type="evidence" value="ECO:0007669"/>
    <property type="project" value="InterPro"/>
</dbReference>
<gene>
    <name evidence="1" type="ORF">GSOID_T00021182001</name>
</gene>
<dbReference type="GO" id="GO:0050482">
    <property type="term" value="P:arachidonate secretion"/>
    <property type="evidence" value="ECO:0007669"/>
    <property type="project" value="InterPro"/>
</dbReference>
<dbReference type="GO" id="GO:0006644">
    <property type="term" value="P:phospholipid metabolic process"/>
    <property type="evidence" value="ECO:0007669"/>
    <property type="project" value="InterPro"/>
</dbReference>
<evidence type="ECO:0000313" key="1">
    <source>
        <dbReference type="EMBL" id="CBY33279.1"/>
    </source>
</evidence>
<dbReference type="AlphaFoldDB" id="E4YCL2"/>
<dbReference type="InterPro" id="IPR036444">
    <property type="entry name" value="PLipase_A2_dom_sf"/>
</dbReference>
<protein>
    <recommendedName>
        <fullName evidence="2">Phospholipase A2 domain-containing protein</fullName>
    </recommendedName>
</protein>
<accession>E4YCL2</accession>
<dbReference type="Proteomes" id="UP000011014">
    <property type="component" value="Unassembled WGS sequence"/>
</dbReference>
<evidence type="ECO:0008006" key="2">
    <source>
        <dbReference type="Google" id="ProtNLM"/>
    </source>
</evidence>
<dbReference type="Gene3D" id="1.20.90.10">
    <property type="entry name" value="Phospholipase A2 domain"/>
    <property type="match status" value="1"/>
</dbReference>